<protein>
    <submittedName>
        <fullName evidence="1">Uncharacterized protein</fullName>
    </submittedName>
</protein>
<dbReference type="AlphaFoldDB" id="G8WT36"/>
<keyword evidence="2" id="KW-1185">Reference proteome</keyword>
<gene>
    <name evidence="1" type="ordered locus">SCATT_46890</name>
</gene>
<sequence>MMRLMDKDAYWLDTAVSGNCGTANPNSTSVKCALKATN</sequence>
<organism evidence="1 2">
    <name type="scientific">Streptantibioticus cattleyicolor (strain ATCC 35852 / DSM 46488 / JCM 4925 / NBRC 14057 / NRRL 8057)</name>
    <name type="common">Streptomyces cattleya</name>
    <dbReference type="NCBI Taxonomy" id="1003195"/>
    <lineage>
        <taxon>Bacteria</taxon>
        <taxon>Bacillati</taxon>
        <taxon>Actinomycetota</taxon>
        <taxon>Actinomycetes</taxon>
        <taxon>Kitasatosporales</taxon>
        <taxon>Streptomycetaceae</taxon>
        <taxon>Streptantibioticus</taxon>
    </lineage>
</organism>
<dbReference type="HOGENOM" id="CLU_3333407_0_0_11"/>
<dbReference type="STRING" id="1003195.SCATT_46890"/>
<accession>G8WT36</accession>
<reference evidence="2" key="1">
    <citation type="submission" date="2011-12" db="EMBL/GenBank/DDBJ databases">
        <title>Complete genome sequence of Streptomyces cattleya strain DSM 46488.</title>
        <authorList>
            <person name="Ou H.-Y."/>
            <person name="Li P."/>
            <person name="Zhao C."/>
            <person name="O'Hagan D."/>
            <person name="Deng Z."/>
        </authorList>
    </citation>
    <scope>NUCLEOTIDE SEQUENCE [LARGE SCALE GENOMIC DNA]</scope>
    <source>
        <strain evidence="2">ATCC 35852 / DSM 46488 / JCM 4925 / NBRC 14057 / NRRL 8057</strain>
    </source>
</reference>
<dbReference type="EMBL" id="CP003219">
    <property type="protein sequence ID" value="AEW97060.1"/>
    <property type="molecule type" value="Genomic_DNA"/>
</dbReference>
<dbReference type="KEGG" id="scy:SCATT_46890"/>
<evidence type="ECO:0000313" key="2">
    <source>
        <dbReference type="Proteomes" id="UP000007842"/>
    </source>
</evidence>
<evidence type="ECO:0000313" key="1">
    <source>
        <dbReference type="EMBL" id="AEW97060.1"/>
    </source>
</evidence>
<name>G8WT36_STREN</name>
<dbReference type="PATRIC" id="fig|1003195.29.peg.4676"/>
<dbReference type="Proteomes" id="UP000007842">
    <property type="component" value="Chromosome"/>
</dbReference>
<proteinExistence type="predicted"/>